<reference evidence="2" key="1">
    <citation type="submission" date="2020-12" db="EMBL/GenBank/DDBJ databases">
        <title>Bacterial novel species Flavobacterium sp. SE-1-e isolated from soil.</title>
        <authorList>
            <person name="Jung H.-Y."/>
        </authorList>
    </citation>
    <scope>NUCLEOTIDE SEQUENCE</scope>
    <source>
        <strain evidence="2">SE-1-e</strain>
    </source>
</reference>
<comment type="caution">
    <text evidence="2">The sequence shown here is derived from an EMBL/GenBank/DDBJ whole genome shotgun (WGS) entry which is preliminary data.</text>
</comment>
<organism evidence="2 3">
    <name type="scientific">Flavobacterium agrisoli</name>
    <dbReference type="NCBI Taxonomy" id="2793066"/>
    <lineage>
        <taxon>Bacteria</taxon>
        <taxon>Pseudomonadati</taxon>
        <taxon>Bacteroidota</taxon>
        <taxon>Flavobacteriia</taxon>
        <taxon>Flavobacteriales</taxon>
        <taxon>Flavobacteriaceae</taxon>
        <taxon>Flavobacterium</taxon>
    </lineage>
</organism>
<accession>A0A934UJA6</accession>
<feature type="transmembrane region" description="Helical" evidence="1">
    <location>
        <begin position="82"/>
        <end position="100"/>
    </location>
</feature>
<keyword evidence="3" id="KW-1185">Reference proteome</keyword>
<dbReference type="AlphaFoldDB" id="A0A934UJA6"/>
<keyword evidence="1" id="KW-0812">Transmembrane</keyword>
<keyword evidence="1" id="KW-0472">Membrane</keyword>
<evidence type="ECO:0000313" key="3">
    <source>
        <dbReference type="Proteomes" id="UP000609172"/>
    </source>
</evidence>
<feature type="transmembrane region" description="Helical" evidence="1">
    <location>
        <begin position="44"/>
        <end position="62"/>
    </location>
</feature>
<dbReference type="EMBL" id="JAEHFV010000001">
    <property type="protein sequence ID" value="MBK0369210.1"/>
    <property type="molecule type" value="Genomic_DNA"/>
</dbReference>
<protein>
    <submittedName>
        <fullName evidence="2">Uncharacterized protein</fullName>
    </submittedName>
</protein>
<sequence length="191" mass="22680">MQNLKKYIKIIIIVAFIIIISKIDFGIINGYFKSDIEFYQTNLNYYNKYIASIFVFLSFLFLYFKNRNKPKSKDLNLISPEYLKFSPIIIFIALVIYSDFDKTATNCSLIINKLKQLSSATREFKIDSYDEKNKQLRLAVEKELESGVFTEELEFYKMEEVVYKNLVDKENIKLKFKIGLLKIPFEPEYEK</sequence>
<keyword evidence="1" id="KW-1133">Transmembrane helix</keyword>
<gene>
    <name evidence="2" type="ORF">I5M07_05105</name>
</gene>
<dbReference type="RefSeq" id="WP_200105113.1">
    <property type="nucleotide sequence ID" value="NZ_JAEHFV010000001.1"/>
</dbReference>
<name>A0A934UJA6_9FLAO</name>
<dbReference type="Proteomes" id="UP000609172">
    <property type="component" value="Unassembled WGS sequence"/>
</dbReference>
<feature type="transmembrane region" description="Helical" evidence="1">
    <location>
        <begin position="7"/>
        <end position="32"/>
    </location>
</feature>
<proteinExistence type="predicted"/>
<evidence type="ECO:0000256" key="1">
    <source>
        <dbReference type="SAM" id="Phobius"/>
    </source>
</evidence>
<evidence type="ECO:0000313" key="2">
    <source>
        <dbReference type="EMBL" id="MBK0369210.1"/>
    </source>
</evidence>